<dbReference type="SUPFAM" id="SSF57938">
    <property type="entry name" value="DnaJ/Hsp40 cysteine-rich domain"/>
    <property type="match status" value="1"/>
</dbReference>
<dbReference type="FunFam" id="1.10.287.110:FF:000034">
    <property type="entry name" value="Chaperone protein DnaJ"/>
    <property type="match status" value="1"/>
</dbReference>
<dbReference type="Proteomes" id="UP000030856">
    <property type="component" value="Unassembled WGS sequence"/>
</dbReference>
<dbReference type="InterPro" id="IPR036869">
    <property type="entry name" value="J_dom_sf"/>
</dbReference>
<dbReference type="PANTHER" id="PTHR43096:SF48">
    <property type="entry name" value="CHAPERONE PROTEIN DNAJ"/>
    <property type="match status" value="1"/>
</dbReference>
<keyword evidence="8 14" id="KW-0862">Zinc</keyword>
<dbReference type="STRING" id="2340.JV46_27140"/>
<keyword evidence="3 14" id="KW-0963">Cytoplasm</keyword>
<dbReference type="eggNOG" id="COG0484">
    <property type="taxonomic scope" value="Bacteria"/>
</dbReference>
<evidence type="ECO:0000256" key="14">
    <source>
        <dbReference type="HAMAP-Rule" id="MF_01152"/>
    </source>
</evidence>
<feature type="domain" description="CR-type" evidence="17">
    <location>
        <begin position="132"/>
        <end position="210"/>
    </location>
</feature>
<dbReference type="InterPro" id="IPR036410">
    <property type="entry name" value="HSP_DnaJ_Cys-rich_dom_sf"/>
</dbReference>
<feature type="binding site" evidence="14">
    <location>
        <position position="165"/>
    </location>
    <ligand>
        <name>Zn(2+)</name>
        <dbReference type="ChEBI" id="CHEBI:29105"/>
        <label>2</label>
    </ligand>
</feature>
<evidence type="ECO:0000256" key="11">
    <source>
        <dbReference type="ARBA" id="ARBA00053423"/>
    </source>
</evidence>
<dbReference type="Pfam" id="PF00226">
    <property type="entry name" value="DnaJ"/>
    <property type="match status" value="1"/>
</dbReference>
<dbReference type="SUPFAM" id="SSF49493">
    <property type="entry name" value="HSP40/DnaJ peptide-binding domain"/>
    <property type="match status" value="2"/>
</dbReference>
<feature type="binding site" evidence="14">
    <location>
        <position position="198"/>
    </location>
    <ligand>
        <name>Zn(2+)</name>
        <dbReference type="ChEBI" id="CHEBI:29105"/>
        <label>1</label>
    </ligand>
</feature>
<dbReference type="RefSeq" id="WP_043118367.1">
    <property type="nucleotide sequence ID" value="NZ_JRAA01000003.1"/>
</dbReference>
<reference evidence="18 19" key="1">
    <citation type="journal article" date="2014" name="BMC Genomics">
        <title>The genome of the intracellular bacterium of the coastal bivalve, Solemya velum: a blueprint for thriving in and out of symbiosis.</title>
        <authorList>
            <person name="Dmytrenko O."/>
            <person name="Russell S.L."/>
            <person name="Loo W.T."/>
            <person name="Fontanez K.M."/>
            <person name="Liao L."/>
            <person name="Roeselers G."/>
            <person name="Sharma R."/>
            <person name="Stewart F.J."/>
            <person name="Newton I.L."/>
            <person name="Woyke T."/>
            <person name="Wu D."/>
            <person name="Lang J.M."/>
            <person name="Eisen J.A."/>
            <person name="Cavanaugh C.M."/>
        </authorList>
    </citation>
    <scope>NUCLEOTIDE SEQUENCE [LARGE SCALE GENOMIC DNA]</scope>
    <source>
        <strain evidence="18 19">WH</strain>
    </source>
</reference>
<comment type="function">
    <text evidence="11 14">Participates actively in the response to hyperosmotic and heat shock by preventing the aggregation of stress-denatured proteins and by disaggregating proteins, also in an autonomous, DnaK-independent fashion. Unfolded proteins bind initially to DnaJ; upon interaction with the DnaJ-bound protein, DnaK hydrolyzes its bound ATP, resulting in the formation of a stable complex. GrpE releases ADP from DnaK; ATP binding to DnaK triggers the release of the substrate protein, thus completing the reaction cycle. Several rounds of ATP-dependent interactions between DnaJ, DnaK and GrpE are required for fully efficient folding. Also involved, together with DnaK and GrpE, in the DNA replication of plasmids through activation of initiation proteins.</text>
</comment>
<dbReference type="GO" id="GO:0042026">
    <property type="term" value="P:protein refolding"/>
    <property type="evidence" value="ECO:0007669"/>
    <property type="project" value="TreeGrafter"/>
</dbReference>
<evidence type="ECO:0000313" key="18">
    <source>
        <dbReference type="EMBL" id="KHF24283.1"/>
    </source>
</evidence>
<dbReference type="InterPro" id="IPR001305">
    <property type="entry name" value="HSP_DnaJ_Cys-rich_dom"/>
</dbReference>
<feature type="binding site" evidence="14">
    <location>
        <position position="187"/>
    </location>
    <ligand>
        <name>Zn(2+)</name>
        <dbReference type="ChEBI" id="CHEBI:29105"/>
        <label>2</label>
    </ligand>
</feature>
<comment type="similarity">
    <text evidence="12 14">Belongs to the DnaJ family.</text>
</comment>
<dbReference type="Pfam" id="PF01556">
    <property type="entry name" value="DnaJ_C"/>
    <property type="match status" value="1"/>
</dbReference>
<evidence type="ECO:0000256" key="13">
    <source>
        <dbReference type="ARBA" id="ARBA00067609"/>
    </source>
</evidence>
<feature type="binding site" evidence="14">
    <location>
        <position position="201"/>
    </location>
    <ligand>
        <name>Zn(2+)</name>
        <dbReference type="ChEBI" id="CHEBI:29105"/>
        <label>1</label>
    </ligand>
</feature>
<evidence type="ECO:0000256" key="3">
    <source>
        <dbReference type="ARBA" id="ARBA00022490"/>
    </source>
</evidence>
<comment type="subcellular location">
    <subcellularLocation>
        <location evidence="1 14">Cytoplasm</location>
    </subcellularLocation>
</comment>
<dbReference type="GO" id="GO:0009408">
    <property type="term" value="P:response to heat"/>
    <property type="evidence" value="ECO:0007669"/>
    <property type="project" value="InterPro"/>
</dbReference>
<comment type="subunit">
    <text evidence="2 14">Homodimer.</text>
</comment>
<dbReference type="GO" id="GO:0031072">
    <property type="term" value="F:heat shock protein binding"/>
    <property type="evidence" value="ECO:0007669"/>
    <property type="project" value="InterPro"/>
</dbReference>
<dbReference type="OrthoDB" id="9779889at2"/>
<dbReference type="PRINTS" id="PR00625">
    <property type="entry name" value="JDOMAIN"/>
</dbReference>
<dbReference type="Gene3D" id="2.10.230.10">
    <property type="entry name" value="Heat shock protein DnaJ, cysteine-rich domain"/>
    <property type="match status" value="1"/>
</dbReference>
<evidence type="ECO:0000256" key="4">
    <source>
        <dbReference type="ARBA" id="ARBA00022705"/>
    </source>
</evidence>
<dbReference type="Pfam" id="PF00684">
    <property type="entry name" value="DnaJ_CXXCXGXG"/>
    <property type="match status" value="1"/>
</dbReference>
<dbReference type="PROSITE" id="PS51188">
    <property type="entry name" value="ZF_CR"/>
    <property type="match status" value="1"/>
</dbReference>
<dbReference type="InterPro" id="IPR002939">
    <property type="entry name" value="DnaJ_C"/>
</dbReference>
<feature type="zinc finger region" description="CR-type" evidence="15">
    <location>
        <begin position="132"/>
        <end position="210"/>
    </location>
</feature>
<feature type="binding site" evidence="14">
    <location>
        <position position="162"/>
    </location>
    <ligand>
        <name>Zn(2+)</name>
        <dbReference type="ChEBI" id="CHEBI:29105"/>
        <label>2</label>
    </ligand>
</feature>
<evidence type="ECO:0000256" key="7">
    <source>
        <dbReference type="ARBA" id="ARBA00022771"/>
    </source>
</evidence>
<evidence type="ECO:0000256" key="2">
    <source>
        <dbReference type="ARBA" id="ARBA00011738"/>
    </source>
</evidence>
<feature type="repeat" description="CXXCXGXG motif" evidence="14">
    <location>
        <begin position="162"/>
        <end position="169"/>
    </location>
</feature>
<feature type="repeat" description="CXXCXGXG motif" evidence="14">
    <location>
        <begin position="145"/>
        <end position="152"/>
    </location>
</feature>
<dbReference type="CDD" id="cd10747">
    <property type="entry name" value="DnaJ_C"/>
    <property type="match status" value="1"/>
</dbReference>
<dbReference type="SUPFAM" id="SSF46565">
    <property type="entry name" value="Chaperone J-domain"/>
    <property type="match status" value="1"/>
</dbReference>
<keyword evidence="9 14" id="KW-0346">Stress response</keyword>
<evidence type="ECO:0000256" key="9">
    <source>
        <dbReference type="ARBA" id="ARBA00023016"/>
    </source>
</evidence>
<name>A0A0B0H240_SOVGS</name>
<dbReference type="InterPro" id="IPR008971">
    <property type="entry name" value="HSP40/DnaJ_pept-bd"/>
</dbReference>
<comment type="domain">
    <text evidence="14">The J domain is necessary and sufficient to stimulate DnaK ATPase activity. Zinc center 1 plays an important role in the autonomous, DnaK-independent chaperone activity of DnaJ. Zinc center 2 is essential for interaction with DnaK and for DnaJ activity.</text>
</comment>
<feature type="binding site" evidence="14">
    <location>
        <position position="145"/>
    </location>
    <ligand>
        <name>Zn(2+)</name>
        <dbReference type="ChEBI" id="CHEBI:29105"/>
        <label>1</label>
    </ligand>
</feature>
<dbReference type="FunFam" id="2.10.230.10:FF:000002">
    <property type="entry name" value="Molecular chaperone DnaJ"/>
    <property type="match status" value="1"/>
</dbReference>
<dbReference type="NCBIfam" id="TIGR02349">
    <property type="entry name" value="DnaJ_bact"/>
    <property type="match status" value="1"/>
</dbReference>
<keyword evidence="6 14" id="KW-0677">Repeat</keyword>
<dbReference type="FunFam" id="2.60.260.20:FF:000004">
    <property type="entry name" value="Molecular chaperone DnaJ"/>
    <property type="match status" value="1"/>
</dbReference>
<dbReference type="SMART" id="SM00271">
    <property type="entry name" value="DnaJ"/>
    <property type="match status" value="1"/>
</dbReference>
<feature type="domain" description="J" evidence="16">
    <location>
        <begin position="5"/>
        <end position="70"/>
    </location>
</feature>
<gene>
    <name evidence="14" type="primary">dnaJ</name>
    <name evidence="18" type="ORF">JV46_27140</name>
</gene>
<evidence type="ECO:0000256" key="8">
    <source>
        <dbReference type="ARBA" id="ARBA00022833"/>
    </source>
</evidence>
<dbReference type="PROSITE" id="PS00636">
    <property type="entry name" value="DNAJ_1"/>
    <property type="match status" value="1"/>
</dbReference>
<feature type="repeat" description="CXXCXGXG motif" evidence="14">
    <location>
        <begin position="198"/>
        <end position="205"/>
    </location>
</feature>
<dbReference type="GO" id="GO:0005524">
    <property type="term" value="F:ATP binding"/>
    <property type="evidence" value="ECO:0007669"/>
    <property type="project" value="InterPro"/>
</dbReference>
<dbReference type="NCBIfam" id="NF008035">
    <property type="entry name" value="PRK10767.1"/>
    <property type="match status" value="1"/>
</dbReference>
<evidence type="ECO:0000256" key="10">
    <source>
        <dbReference type="ARBA" id="ARBA00023186"/>
    </source>
</evidence>
<dbReference type="InterPro" id="IPR001623">
    <property type="entry name" value="DnaJ_domain"/>
</dbReference>
<keyword evidence="19" id="KW-1185">Reference proteome</keyword>
<evidence type="ECO:0000259" key="17">
    <source>
        <dbReference type="PROSITE" id="PS51188"/>
    </source>
</evidence>
<feature type="repeat" description="CXXCXGXG motif" evidence="14">
    <location>
        <begin position="184"/>
        <end position="191"/>
    </location>
</feature>
<dbReference type="PANTHER" id="PTHR43096">
    <property type="entry name" value="DNAJ HOMOLOG 1, MITOCHONDRIAL-RELATED"/>
    <property type="match status" value="1"/>
</dbReference>
<evidence type="ECO:0000256" key="6">
    <source>
        <dbReference type="ARBA" id="ARBA00022737"/>
    </source>
</evidence>
<dbReference type="CDD" id="cd10719">
    <property type="entry name" value="DnaJ_zf"/>
    <property type="match status" value="1"/>
</dbReference>
<dbReference type="GO" id="GO:0051082">
    <property type="term" value="F:unfolded protein binding"/>
    <property type="evidence" value="ECO:0007669"/>
    <property type="project" value="UniProtKB-UniRule"/>
</dbReference>
<evidence type="ECO:0000313" key="19">
    <source>
        <dbReference type="Proteomes" id="UP000030856"/>
    </source>
</evidence>
<comment type="caution">
    <text evidence="18">The sequence shown here is derived from an EMBL/GenBank/DDBJ whole genome shotgun (WGS) entry which is preliminary data.</text>
</comment>
<dbReference type="CDD" id="cd06257">
    <property type="entry name" value="DnaJ"/>
    <property type="match status" value="1"/>
</dbReference>
<evidence type="ECO:0000256" key="1">
    <source>
        <dbReference type="ARBA" id="ARBA00004496"/>
    </source>
</evidence>
<dbReference type="EMBL" id="JRAA01000003">
    <property type="protein sequence ID" value="KHF24283.1"/>
    <property type="molecule type" value="Genomic_DNA"/>
</dbReference>
<sequence>MSKSDYYEVLGVERNASDADIKKAYRRLAMKYHPDRAGDDAQAETRFKEAKEAYEILSDQQKRAAYDQFGHAGVDQSMGGGGGGFEGGNFSDIFGDVFGDIFGGGRGGGQRASRGADLRYGLQISLEDAVNGTEVKIRVPTWVACDTCNGSGAKKGSSPKTCGTCHGQGQVRMQQGFFSVQQTCPACQGRGTVIDDPCGDCRGQGRVQEQKTLSVKVPAGVDNGDRIRLSGEGEAGEYGAPPGDLYVEVQVKEHLIFEREGAHLYCEMPISFTRAALGGEMEVPTLGGKVKLKIPAGTQTGKMFRVRGKGVKPVRGGAQGDLICRVIVETPVNLTSRQKELLNELDESMSDSGSKHSPQSHSWLDGVKKFFSEMGSS</sequence>
<dbReference type="InterPro" id="IPR012724">
    <property type="entry name" value="DnaJ"/>
</dbReference>
<organism evidence="18 19">
    <name type="scientific">Solemya velum gill symbiont</name>
    <dbReference type="NCBI Taxonomy" id="2340"/>
    <lineage>
        <taxon>Bacteria</taxon>
        <taxon>Pseudomonadati</taxon>
        <taxon>Pseudomonadota</taxon>
        <taxon>Gammaproteobacteria</taxon>
        <taxon>sulfur-oxidizing symbionts</taxon>
    </lineage>
</organism>
<dbReference type="Gene3D" id="2.60.260.20">
    <property type="entry name" value="Urease metallochaperone UreE, N-terminal domain"/>
    <property type="match status" value="2"/>
</dbReference>
<evidence type="ECO:0000256" key="12">
    <source>
        <dbReference type="ARBA" id="ARBA00061004"/>
    </source>
</evidence>
<accession>A0A0B0H240</accession>
<keyword evidence="10 14" id="KW-0143">Chaperone</keyword>
<feature type="binding site" evidence="14">
    <location>
        <position position="184"/>
    </location>
    <ligand>
        <name>Zn(2+)</name>
        <dbReference type="ChEBI" id="CHEBI:29105"/>
        <label>2</label>
    </ligand>
</feature>
<dbReference type="HAMAP" id="MF_01152">
    <property type="entry name" value="DnaJ"/>
    <property type="match status" value="1"/>
</dbReference>
<evidence type="ECO:0000256" key="15">
    <source>
        <dbReference type="PROSITE-ProRule" id="PRU00546"/>
    </source>
</evidence>
<dbReference type="AlphaFoldDB" id="A0A0B0H240"/>
<protein>
    <recommendedName>
        <fullName evidence="13 14">Chaperone protein DnaJ</fullName>
    </recommendedName>
</protein>
<dbReference type="PATRIC" id="fig|2340.3.peg.2357"/>
<evidence type="ECO:0000256" key="5">
    <source>
        <dbReference type="ARBA" id="ARBA00022723"/>
    </source>
</evidence>
<proteinExistence type="inferred from homology"/>
<dbReference type="Gene3D" id="1.10.287.110">
    <property type="entry name" value="DnaJ domain"/>
    <property type="match status" value="1"/>
</dbReference>
<dbReference type="PROSITE" id="PS50076">
    <property type="entry name" value="DNAJ_2"/>
    <property type="match status" value="1"/>
</dbReference>
<keyword evidence="7 14" id="KW-0863">Zinc-finger</keyword>
<evidence type="ECO:0000259" key="16">
    <source>
        <dbReference type="PROSITE" id="PS50076"/>
    </source>
</evidence>
<keyword evidence="5 14" id="KW-0479">Metal-binding</keyword>
<feature type="binding site" evidence="14">
    <location>
        <position position="148"/>
    </location>
    <ligand>
        <name>Zn(2+)</name>
        <dbReference type="ChEBI" id="CHEBI:29105"/>
        <label>1</label>
    </ligand>
</feature>
<comment type="cofactor">
    <cofactor evidence="14">
        <name>Zn(2+)</name>
        <dbReference type="ChEBI" id="CHEBI:29105"/>
    </cofactor>
    <text evidence="14">Binds 2 Zn(2+) ions per monomer.</text>
</comment>
<dbReference type="GO" id="GO:0005737">
    <property type="term" value="C:cytoplasm"/>
    <property type="evidence" value="ECO:0007669"/>
    <property type="project" value="UniProtKB-SubCell"/>
</dbReference>
<dbReference type="InterPro" id="IPR018253">
    <property type="entry name" value="DnaJ_domain_CS"/>
</dbReference>
<keyword evidence="4 14" id="KW-0235">DNA replication</keyword>
<dbReference type="GO" id="GO:0006260">
    <property type="term" value="P:DNA replication"/>
    <property type="evidence" value="ECO:0007669"/>
    <property type="project" value="UniProtKB-KW"/>
</dbReference>
<dbReference type="GO" id="GO:0008270">
    <property type="term" value="F:zinc ion binding"/>
    <property type="evidence" value="ECO:0007669"/>
    <property type="project" value="UniProtKB-UniRule"/>
</dbReference>